<dbReference type="InterPro" id="IPR029066">
    <property type="entry name" value="PLP-binding_barrel"/>
</dbReference>
<accession>A0A380EGP3</accession>
<feature type="region of interest" description="Disordered" evidence="1">
    <location>
        <begin position="1"/>
        <end position="21"/>
    </location>
</feature>
<dbReference type="Gene3D" id="3.20.20.10">
    <property type="entry name" value="Alanine racemase"/>
    <property type="match status" value="1"/>
</dbReference>
<dbReference type="AlphaFoldDB" id="A0A380EGP3"/>
<protein>
    <submittedName>
        <fullName evidence="2">Alanine racemase</fullName>
    </submittedName>
</protein>
<name>A0A380EGP3_STAAU</name>
<evidence type="ECO:0000256" key="1">
    <source>
        <dbReference type="SAM" id="MobiDB-lite"/>
    </source>
</evidence>
<evidence type="ECO:0000313" key="2">
    <source>
        <dbReference type="EMBL" id="SUL34568.1"/>
    </source>
</evidence>
<dbReference type="Proteomes" id="UP000254116">
    <property type="component" value="Unassembled WGS sequence"/>
</dbReference>
<dbReference type="EMBL" id="UHBY01000003">
    <property type="protein sequence ID" value="SUL34568.1"/>
    <property type="molecule type" value="Genomic_DNA"/>
</dbReference>
<proteinExistence type="predicted"/>
<evidence type="ECO:0000313" key="3">
    <source>
        <dbReference type="Proteomes" id="UP000254116"/>
    </source>
</evidence>
<sequence>MKDNLQQISTQINDKSEKNNFSTKPNVIAVTKYVTIERAKEAYEAG</sequence>
<organism evidence="2 3">
    <name type="scientific">Staphylococcus aureus</name>
    <dbReference type="NCBI Taxonomy" id="1280"/>
    <lineage>
        <taxon>Bacteria</taxon>
        <taxon>Bacillati</taxon>
        <taxon>Bacillota</taxon>
        <taxon>Bacilli</taxon>
        <taxon>Bacillales</taxon>
        <taxon>Staphylococcaceae</taxon>
        <taxon>Staphylococcus</taxon>
    </lineage>
</organism>
<reference evidence="2 3" key="1">
    <citation type="submission" date="2018-06" db="EMBL/GenBank/DDBJ databases">
        <authorList>
            <consortium name="Pathogen Informatics"/>
            <person name="Doyle S."/>
        </authorList>
    </citation>
    <scope>NUCLEOTIDE SEQUENCE [LARGE SCALE GENOMIC DNA]</scope>
    <source>
        <strain evidence="2 3">NCTC10702</strain>
    </source>
</reference>
<gene>
    <name evidence="2" type="ORF">NCTC10702_01878</name>
</gene>